<protein>
    <recommendedName>
        <fullName evidence="3">PEGA domain-containing protein</fullName>
    </recommendedName>
</protein>
<dbReference type="STRING" id="1312852.EG19_00915"/>
<organism evidence="1 2">
    <name type="scientific">Thermoanaerobaculum aquaticum</name>
    <dbReference type="NCBI Taxonomy" id="1312852"/>
    <lineage>
        <taxon>Bacteria</taxon>
        <taxon>Pseudomonadati</taxon>
        <taxon>Acidobacteriota</taxon>
        <taxon>Thermoanaerobaculia</taxon>
        <taxon>Thermoanaerobaculales</taxon>
        <taxon>Thermoanaerobaculaceae</taxon>
        <taxon>Thermoanaerobaculum</taxon>
    </lineage>
</organism>
<name>A0A062XTH5_9BACT</name>
<dbReference type="AlphaFoldDB" id="A0A062XTH5"/>
<accession>A0A062XTH5</accession>
<proteinExistence type="predicted"/>
<gene>
    <name evidence="1" type="ORF">EG19_00915</name>
</gene>
<comment type="caution">
    <text evidence="1">The sequence shown here is derived from an EMBL/GenBank/DDBJ whole genome shotgun (WGS) entry which is preliminary data.</text>
</comment>
<dbReference type="EMBL" id="JMFG01000011">
    <property type="protein sequence ID" value="KDA54158.1"/>
    <property type="molecule type" value="Genomic_DNA"/>
</dbReference>
<evidence type="ECO:0008006" key="3">
    <source>
        <dbReference type="Google" id="ProtNLM"/>
    </source>
</evidence>
<keyword evidence="2" id="KW-1185">Reference proteome</keyword>
<dbReference type="RefSeq" id="WP_038048209.1">
    <property type="nucleotide sequence ID" value="NZ_JMFG01000011.1"/>
</dbReference>
<sequence>MKRGLLAAVMVLLVGCGSDILDDKSDLIVVNESPCDVTVFVDGQEVLSVEAGSDRAFSDIGYGRHVIEAVNYQGEVVVRKVVDLAPAEDFYLVVNNC</sequence>
<evidence type="ECO:0000313" key="1">
    <source>
        <dbReference type="EMBL" id="KDA54158.1"/>
    </source>
</evidence>
<dbReference type="PROSITE" id="PS51257">
    <property type="entry name" value="PROKAR_LIPOPROTEIN"/>
    <property type="match status" value="1"/>
</dbReference>
<dbReference type="Proteomes" id="UP000027284">
    <property type="component" value="Unassembled WGS sequence"/>
</dbReference>
<reference evidence="1 2" key="1">
    <citation type="submission" date="2014-04" db="EMBL/GenBank/DDBJ databases">
        <title>The Genome Sequence of Thermoanaerobaculum aquaticum MP-01, The First Cultivated Group 23 Acidobacterium.</title>
        <authorList>
            <person name="Stamps B.W."/>
            <person name="Losey N.A."/>
            <person name="Lawson P.A."/>
            <person name="Stevenson B.S."/>
        </authorList>
    </citation>
    <scope>NUCLEOTIDE SEQUENCE [LARGE SCALE GENOMIC DNA]</scope>
    <source>
        <strain evidence="1 2">MP-01</strain>
    </source>
</reference>
<evidence type="ECO:0000313" key="2">
    <source>
        <dbReference type="Proteomes" id="UP000027284"/>
    </source>
</evidence>